<name>A0A4Q1L3F3_9CELL</name>
<evidence type="ECO:0000313" key="7">
    <source>
        <dbReference type="Proteomes" id="UP000290517"/>
    </source>
</evidence>
<protein>
    <submittedName>
        <fullName evidence="5">Methyltransferase domain-containing protein</fullName>
    </submittedName>
</protein>
<evidence type="ECO:0000313" key="5">
    <source>
        <dbReference type="EMBL" id="RXR36339.1"/>
    </source>
</evidence>
<dbReference type="OrthoDB" id="9801363at2"/>
<dbReference type="Proteomes" id="UP000289805">
    <property type="component" value="Unassembled WGS sequence"/>
</dbReference>
<reference evidence="6 7" key="1">
    <citation type="submission" date="2019-01" db="EMBL/GenBank/DDBJ databases">
        <title>Oerskovia turbata Genome sequencing and assembly.</title>
        <authorList>
            <person name="Dou T."/>
        </authorList>
    </citation>
    <scope>NUCLEOTIDE SEQUENCE [LARGE SCALE GENOMIC DNA]</scope>
    <source>
        <strain evidence="5 6">JCM12123</strain>
        <strain evidence="4 7">JCM3160</strain>
    </source>
</reference>
<feature type="domain" description="S-adenosylmethionine-dependent methyltransferase Rv2258c-like winged HTH" evidence="3">
    <location>
        <begin position="58"/>
        <end position="105"/>
    </location>
</feature>
<feature type="domain" description="Methyltransferase" evidence="2">
    <location>
        <begin position="224"/>
        <end position="319"/>
    </location>
</feature>
<dbReference type="STRING" id="1713.GCA_000718325_00022"/>
<dbReference type="AlphaFoldDB" id="A0A4Q1L3F3"/>
<dbReference type="Proteomes" id="UP000290517">
    <property type="component" value="Unassembled WGS sequence"/>
</dbReference>
<keyword evidence="7" id="KW-1185">Reference proteome</keyword>
<organism evidence="5 6">
    <name type="scientific">Oerskovia turbata</name>
    <dbReference type="NCBI Taxonomy" id="1713"/>
    <lineage>
        <taxon>Bacteria</taxon>
        <taxon>Bacillati</taxon>
        <taxon>Actinomycetota</taxon>
        <taxon>Actinomycetes</taxon>
        <taxon>Micrococcales</taxon>
        <taxon>Cellulomonadaceae</taxon>
        <taxon>Oerskovia</taxon>
    </lineage>
</organism>
<feature type="compositionally biased region" description="Low complexity" evidence="1">
    <location>
        <begin position="1"/>
        <end position="13"/>
    </location>
</feature>
<feature type="region of interest" description="Disordered" evidence="1">
    <location>
        <begin position="1"/>
        <end position="37"/>
    </location>
</feature>
<evidence type="ECO:0000259" key="2">
    <source>
        <dbReference type="Pfam" id="PF13649"/>
    </source>
</evidence>
<feature type="region of interest" description="Disordered" evidence="1">
    <location>
        <begin position="111"/>
        <end position="131"/>
    </location>
</feature>
<gene>
    <name evidence="4" type="ORF">EQW73_06560</name>
    <name evidence="5" type="ORF">EQW78_01860</name>
</gene>
<evidence type="ECO:0000313" key="6">
    <source>
        <dbReference type="Proteomes" id="UP000289805"/>
    </source>
</evidence>
<dbReference type="InterPro" id="IPR041698">
    <property type="entry name" value="Methyltransf_25"/>
</dbReference>
<evidence type="ECO:0000259" key="3">
    <source>
        <dbReference type="Pfam" id="PF21320"/>
    </source>
</evidence>
<dbReference type="InterPro" id="IPR053173">
    <property type="entry name" value="SAM-binding_MTase"/>
</dbReference>
<dbReference type="Pfam" id="PF21320">
    <property type="entry name" value="WHD_Rv2258c"/>
    <property type="match status" value="1"/>
</dbReference>
<dbReference type="InterPro" id="IPR029063">
    <property type="entry name" value="SAM-dependent_MTases_sf"/>
</dbReference>
<dbReference type="EMBL" id="SDJR01000003">
    <property type="protein sequence ID" value="RXR27093.1"/>
    <property type="molecule type" value="Genomic_DNA"/>
</dbReference>
<feature type="compositionally biased region" description="Gly residues" evidence="1">
    <location>
        <begin position="14"/>
        <end position="35"/>
    </location>
</feature>
<accession>A0A4Q1L3F3</accession>
<dbReference type="CDD" id="cd02440">
    <property type="entry name" value="AdoMet_MTases"/>
    <property type="match status" value="1"/>
</dbReference>
<dbReference type="Gene3D" id="3.40.50.150">
    <property type="entry name" value="Vaccinia Virus protein VP39"/>
    <property type="match status" value="1"/>
</dbReference>
<comment type="caution">
    <text evidence="5">The sequence shown here is derived from an EMBL/GenBank/DDBJ whole genome shotgun (WGS) entry which is preliminary data.</text>
</comment>
<dbReference type="PANTHER" id="PTHR45128">
    <property type="entry name" value="METHYLTRANSFERASE TYPE 11"/>
    <property type="match status" value="1"/>
</dbReference>
<proteinExistence type="predicted"/>
<dbReference type="SUPFAM" id="SSF53335">
    <property type="entry name" value="S-adenosyl-L-methionine-dependent methyltransferases"/>
    <property type="match status" value="1"/>
</dbReference>
<sequence length="403" mass="42113">MSTTPQVPVSTPGSPGGPGGPSGPGTPGGPSGEGSGADEFAERLFTSALGALDVFSVYLGDRLGWYRSLAADGPATTAELAARTGTQERYAREWLEGQAVAGILTLVAPDARGPAQGDAPPSGTPGGAGRRYALPPGPAEVLTDEHSLAYLAPLPRLFAAVGRTFDELLDAYRDGGGVSWERLGADAREAQADLNRPWFEHELAGALSRAPDLHAVLSRPTARVADVGCGAGWSTVALARAYPQARFDGYDVDGPSVDMARANAHAAGVADRVVFHAADAAALPADVPLDAAFAFECTHDMPRPVEVLSAVRRAVLPDGAVVVMDEAVAEEFAAPGDEVERLMYGFSQFVCLPDGLSSSPSVGTGTVMRPATLERYALDAGFERVEVLPIEGFGFFRFYRLHH</sequence>
<dbReference type="Pfam" id="PF13649">
    <property type="entry name" value="Methyltransf_25"/>
    <property type="match status" value="1"/>
</dbReference>
<dbReference type="RefSeq" id="WP_084689630.1">
    <property type="nucleotide sequence ID" value="NZ_JOFV01000001.1"/>
</dbReference>
<dbReference type="InterPro" id="IPR048711">
    <property type="entry name" value="WHD_Rv2258c"/>
</dbReference>
<evidence type="ECO:0000256" key="1">
    <source>
        <dbReference type="SAM" id="MobiDB-lite"/>
    </source>
</evidence>
<evidence type="ECO:0000313" key="4">
    <source>
        <dbReference type="EMBL" id="RXR27093.1"/>
    </source>
</evidence>
<keyword evidence="5" id="KW-0489">Methyltransferase</keyword>
<dbReference type="GO" id="GO:0008168">
    <property type="term" value="F:methyltransferase activity"/>
    <property type="evidence" value="ECO:0007669"/>
    <property type="project" value="UniProtKB-KW"/>
</dbReference>
<dbReference type="EMBL" id="SDJQ01000003">
    <property type="protein sequence ID" value="RXR36339.1"/>
    <property type="molecule type" value="Genomic_DNA"/>
</dbReference>
<keyword evidence="5" id="KW-0808">Transferase</keyword>
<dbReference type="GO" id="GO:0032259">
    <property type="term" value="P:methylation"/>
    <property type="evidence" value="ECO:0007669"/>
    <property type="project" value="UniProtKB-KW"/>
</dbReference>